<evidence type="ECO:0000313" key="2">
    <source>
        <dbReference type="Proteomes" id="UP001234989"/>
    </source>
</evidence>
<dbReference type="AlphaFoldDB" id="A0AAF0TUT3"/>
<organism evidence="1 2">
    <name type="scientific">Solanum verrucosum</name>
    <dbReference type="NCBI Taxonomy" id="315347"/>
    <lineage>
        <taxon>Eukaryota</taxon>
        <taxon>Viridiplantae</taxon>
        <taxon>Streptophyta</taxon>
        <taxon>Embryophyta</taxon>
        <taxon>Tracheophyta</taxon>
        <taxon>Spermatophyta</taxon>
        <taxon>Magnoliopsida</taxon>
        <taxon>eudicotyledons</taxon>
        <taxon>Gunneridae</taxon>
        <taxon>Pentapetalae</taxon>
        <taxon>asterids</taxon>
        <taxon>lamiids</taxon>
        <taxon>Solanales</taxon>
        <taxon>Solanaceae</taxon>
        <taxon>Solanoideae</taxon>
        <taxon>Solaneae</taxon>
        <taxon>Solanum</taxon>
    </lineage>
</organism>
<gene>
    <name evidence="1" type="ORF">MTR67_026439</name>
</gene>
<feature type="non-terminal residue" evidence="1">
    <location>
        <position position="1"/>
    </location>
</feature>
<reference evidence="1" key="1">
    <citation type="submission" date="2023-08" db="EMBL/GenBank/DDBJ databases">
        <title>A de novo genome assembly of Solanum verrucosum Schlechtendal, a Mexican diploid species geographically isolated from the other diploid A-genome species in potato relatives.</title>
        <authorList>
            <person name="Hosaka K."/>
        </authorList>
    </citation>
    <scope>NUCLEOTIDE SEQUENCE</scope>
    <source>
        <tissue evidence="1">Young leaves</tissue>
    </source>
</reference>
<dbReference type="Proteomes" id="UP001234989">
    <property type="component" value="Chromosome 6"/>
</dbReference>
<accession>A0AAF0TUT3</accession>
<name>A0AAF0TUT3_SOLVR</name>
<proteinExistence type="predicted"/>
<sequence length="80" mass="9465">LRNKAWTLICKKERSELKEKRNEVCQALKKKINLARERSSRRVTEWFCDAVLDRPKLQNLMMLKAKAIRRWNLPKGGSPS</sequence>
<evidence type="ECO:0000313" key="1">
    <source>
        <dbReference type="EMBL" id="WMV33054.1"/>
    </source>
</evidence>
<keyword evidence="2" id="KW-1185">Reference proteome</keyword>
<protein>
    <submittedName>
        <fullName evidence="1">Uncharacterized protein</fullName>
    </submittedName>
</protein>
<dbReference type="EMBL" id="CP133617">
    <property type="protein sequence ID" value="WMV33054.1"/>
    <property type="molecule type" value="Genomic_DNA"/>
</dbReference>